<dbReference type="AlphaFoldDB" id="A0A7Y0E357"/>
<dbReference type="RefSeq" id="WP_169626707.1">
    <property type="nucleotide sequence ID" value="NZ_JABBNT010000005.1"/>
</dbReference>
<organism evidence="2 3">
    <name type="scientific">Pacificispira spongiicola</name>
    <dbReference type="NCBI Taxonomy" id="2729598"/>
    <lineage>
        <taxon>Bacteria</taxon>
        <taxon>Pseudomonadati</taxon>
        <taxon>Pseudomonadota</taxon>
        <taxon>Alphaproteobacteria</taxon>
        <taxon>Rhodospirillales</taxon>
        <taxon>Rhodospirillaceae</taxon>
        <taxon>Pacificispira</taxon>
    </lineage>
</organism>
<gene>
    <name evidence="2" type="ORF">HH303_17780</name>
</gene>
<reference evidence="2 3" key="1">
    <citation type="submission" date="2020-04" db="EMBL/GenBank/DDBJ databases">
        <title>Rhodospirillaceae bacterium KN72 isolated from deep sea.</title>
        <authorList>
            <person name="Zhang D.-C."/>
        </authorList>
    </citation>
    <scope>NUCLEOTIDE SEQUENCE [LARGE SCALE GENOMIC DNA]</scope>
    <source>
        <strain evidence="2 3">KN72</strain>
    </source>
</reference>
<dbReference type="GO" id="GO:0044781">
    <property type="term" value="P:bacterial-type flagellum organization"/>
    <property type="evidence" value="ECO:0007669"/>
    <property type="project" value="InterPro"/>
</dbReference>
<sequence>MANPYASQQRAALENAPPQAAEGYALAEMARRLDAVSKTPDDLVSIRDMVRLNWRIWTIFQAELVDPECKTPQAIRENLLSLSNFIDKRSAELISKPDASKLAVLININRQIGAGLLGNPSDDPEEAERLRREFAEKNGMATQADAGADAPDTPATQATDREA</sequence>
<accession>A0A7Y0E357</accession>
<keyword evidence="3" id="KW-1185">Reference proteome</keyword>
<proteinExistence type="predicted"/>
<comment type="caution">
    <text evidence="2">The sequence shown here is derived from an EMBL/GenBank/DDBJ whole genome shotgun (WGS) entry which is preliminary data.</text>
</comment>
<feature type="compositionally biased region" description="Basic and acidic residues" evidence="1">
    <location>
        <begin position="127"/>
        <end position="136"/>
    </location>
</feature>
<name>A0A7Y0E357_9PROT</name>
<evidence type="ECO:0000256" key="1">
    <source>
        <dbReference type="SAM" id="MobiDB-lite"/>
    </source>
</evidence>
<evidence type="ECO:0000313" key="2">
    <source>
        <dbReference type="EMBL" id="NMM46346.1"/>
    </source>
</evidence>
<feature type="region of interest" description="Disordered" evidence="1">
    <location>
        <begin position="116"/>
        <end position="163"/>
    </location>
</feature>
<evidence type="ECO:0000313" key="3">
    <source>
        <dbReference type="Proteomes" id="UP000539372"/>
    </source>
</evidence>
<protein>
    <recommendedName>
        <fullName evidence="4">Flagellar biosynthesis regulatory protein FlaF</fullName>
    </recommendedName>
</protein>
<dbReference type="EMBL" id="JABBNT010000005">
    <property type="protein sequence ID" value="NMM46346.1"/>
    <property type="molecule type" value="Genomic_DNA"/>
</dbReference>
<feature type="compositionally biased region" description="Low complexity" evidence="1">
    <location>
        <begin position="141"/>
        <end position="163"/>
    </location>
</feature>
<dbReference type="InterPro" id="IPR010845">
    <property type="entry name" value="FlaF"/>
</dbReference>
<evidence type="ECO:0008006" key="4">
    <source>
        <dbReference type="Google" id="ProtNLM"/>
    </source>
</evidence>
<dbReference type="Proteomes" id="UP000539372">
    <property type="component" value="Unassembled WGS sequence"/>
</dbReference>
<dbReference type="Pfam" id="PF07309">
    <property type="entry name" value="FlaF"/>
    <property type="match status" value="1"/>
</dbReference>